<protein>
    <submittedName>
        <fullName evidence="4">Tripartite tricarboxylate transporter substrate binding protein</fullName>
    </submittedName>
</protein>
<keyword evidence="3" id="KW-0732">Signal</keyword>
<keyword evidence="2" id="KW-0175">Coiled coil</keyword>
<evidence type="ECO:0000313" key="4">
    <source>
        <dbReference type="EMBL" id="MEI4769783.1"/>
    </source>
</evidence>
<comment type="caution">
    <text evidence="4">The sequence shown here is derived from an EMBL/GenBank/DDBJ whole genome shotgun (WGS) entry which is preliminary data.</text>
</comment>
<dbReference type="PANTHER" id="PTHR42928:SF5">
    <property type="entry name" value="BLR1237 PROTEIN"/>
    <property type="match status" value="1"/>
</dbReference>
<dbReference type="InterPro" id="IPR005064">
    <property type="entry name" value="BUG"/>
</dbReference>
<dbReference type="PIRSF" id="PIRSF017082">
    <property type="entry name" value="YflP"/>
    <property type="match status" value="1"/>
</dbReference>
<dbReference type="RefSeq" id="WP_336497336.1">
    <property type="nucleotide sequence ID" value="NZ_JBAWSY010000005.1"/>
</dbReference>
<dbReference type="Proteomes" id="UP001364890">
    <property type="component" value="Unassembled WGS sequence"/>
</dbReference>
<sequence length="337" mass="36403">MQKLLRKSLFGLVLLVALVFLGACSEETGKSVEAEDPVAEDPAADYPAGPITVIVPAGAGGDTDLNTRIMAKYLKDELNTNVVVTNVTGAGGATGTQTVLDAEANGQTVLAFHNSMLLNNIFGLTDYTYDEFKMAGIGVLDQSNTFLTHKDSKFNDIPSLIEYAKANPGKVTMATEVGSMTYIQTLQFQKLAGVEFNIVDVGGAADKIAALLGGRVDIVPTSLGLVSGYIESGDMVPLGIMAEQRLEGAPEVPTFKEQGIDIVIDKVFYWGFHKDTPDEFVGKFSKAIENVVANEEYQKEIKASWLSPTYLDTEETNAKLEEINSSYEEAYKISQEK</sequence>
<evidence type="ECO:0000256" key="1">
    <source>
        <dbReference type="ARBA" id="ARBA00006987"/>
    </source>
</evidence>
<feature type="signal peptide" evidence="3">
    <location>
        <begin position="1"/>
        <end position="25"/>
    </location>
</feature>
<dbReference type="PROSITE" id="PS51257">
    <property type="entry name" value="PROKAR_LIPOPROTEIN"/>
    <property type="match status" value="1"/>
</dbReference>
<dbReference type="Gene3D" id="3.40.190.10">
    <property type="entry name" value="Periplasmic binding protein-like II"/>
    <property type="match status" value="1"/>
</dbReference>
<keyword evidence="5" id="KW-1185">Reference proteome</keyword>
<dbReference type="CDD" id="cd07012">
    <property type="entry name" value="PBP2_Bug_TTT"/>
    <property type="match status" value="1"/>
</dbReference>
<evidence type="ECO:0000313" key="5">
    <source>
        <dbReference type="Proteomes" id="UP001364890"/>
    </source>
</evidence>
<feature type="coiled-coil region" evidence="2">
    <location>
        <begin position="310"/>
        <end position="337"/>
    </location>
</feature>
<evidence type="ECO:0000256" key="2">
    <source>
        <dbReference type="SAM" id="Coils"/>
    </source>
</evidence>
<reference evidence="4 5" key="1">
    <citation type="submission" date="2024-01" db="EMBL/GenBank/DDBJ databases">
        <title>Seven novel Bacillus-like species.</title>
        <authorList>
            <person name="Liu G."/>
        </authorList>
    </citation>
    <scope>NUCLEOTIDE SEQUENCE [LARGE SCALE GENOMIC DNA]</scope>
    <source>
        <strain evidence="4 5">FJAT-51614</strain>
    </source>
</reference>
<dbReference type="Gene3D" id="3.40.190.150">
    <property type="entry name" value="Bordetella uptake gene, domain 1"/>
    <property type="match status" value="1"/>
</dbReference>
<name>A0ABU8F458_9BACI</name>
<dbReference type="SUPFAM" id="SSF53850">
    <property type="entry name" value="Periplasmic binding protein-like II"/>
    <property type="match status" value="1"/>
</dbReference>
<dbReference type="PANTHER" id="PTHR42928">
    <property type="entry name" value="TRICARBOXYLATE-BINDING PROTEIN"/>
    <property type="match status" value="1"/>
</dbReference>
<feature type="chain" id="PRO_5046630915" evidence="3">
    <location>
        <begin position="26"/>
        <end position="337"/>
    </location>
</feature>
<dbReference type="EMBL" id="JBAWSY010000005">
    <property type="protein sequence ID" value="MEI4769783.1"/>
    <property type="molecule type" value="Genomic_DNA"/>
</dbReference>
<dbReference type="Pfam" id="PF03401">
    <property type="entry name" value="TctC"/>
    <property type="match status" value="1"/>
</dbReference>
<organism evidence="4 5">
    <name type="scientific">Psychrobacillus mangrovi</name>
    <dbReference type="NCBI Taxonomy" id="3117745"/>
    <lineage>
        <taxon>Bacteria</taxon>
        <taxon>Bacillati</taxon>
        <taxon>Bacillota</taxon>
        <taxon>Bacilli</taxon>
        <taxon>Bacillales</taxon>
        <taxon>Bacillaceae</taxon>
        <taxon>Psychrobacillus</taxon>
    </lineage>
</organism>
<proteinExistence type="inferred from homology"/>
<accession>A0ABU8F458</accession>
<evidence type="ECO:0000256" key="3">
    <source>
        <dbReference type="SAM" id="SignalP"/>
    </source>
</evidence>
<comment type="similarity">
    <text evidence="1">Belongs to the UPF0065 (bug) family.</text>
</comment>
<dbReference type="InterPro" id="IPR042100">
    <property type="entry name" value="Bug_dom1"/>
</dbReference>
<gene>
    <name evidence="4" type="ORF">WAX74_08995</name>
</gene>